<dbReference type="Proteomes" id="UP000028681">
    <property type="component" value="Chromosome"/>
</dbReference>
<gene>
    <name evidence="3" type="ORF">ETEE_1094</name>
</gene>
<evidence type="ECO:0000313" key="3">
    <source>
        <dbReference type="EMBL" id="AIJ07557.1"/>
    </source>
</evidence>
<dbReference type="AlphaFoldDB" id="A0A076LLE9"/>
<dbReference type="KEGG" id="ete:ETEE_1094"/>
<evidence type="ECO:0000313" key="4">
    <source>
        <dbReference type="Proteomes" id="UP000028681"/>
    </source>
</evidence>
<feature type="domain" description="HTH luxR-type" evidence="2">
    <location>
        <begin position="146"/>
        <end position="203"/>
    </location>
</feature>
<accession>A0A076LLE9</accession>
<dbReference type="InterPro" id="IPR036388">
    <property type="entry name" value="WH-like_DNA-bd_sf"/>
</dbReference>
<proteinExistence type="predicted"/>
<organism evidence="3 4">
    <name type="scientific">Edwardsiella anguillarum ET080813</name>
    <dbReference type="NCBI Taxonomy" id="667120"/>
    <lineage>
        <taxon>Bacteria</taxon>
        <taxon>Pseudomonadati</taxon>
        <taxon>Pseudomonadota</taxon>
        <taxon>Gammaproteobacteria</taxon>
        <taxon>Enterobacterales</taxon>
        <taxon>Hafniaceae</taxon>
        <taxon>Edwardsiella</taxon>
    </lineage>
</organism>
<evidence type="ECO:0000256" key="1">
    <source>
        <dbReference type="ARBA" id="ARBA00023125"/>
    </source>
</evidence>
<dbReference type="InterPro" id="IPR016032">
    <property type="entry name" value="Sig_transdc_resp-reg_C-effctor"/>
</dbReference>
<dbReference type="GO" id="GO:0003677">
    <property type="term" value="F:DNA binding"/>
    <property type="evidence" value="ECO:0007669"/>
    <property type="project" value="UniProtKB-KW"/>
</dbReference>
<evidence type="ECO:0000259" key="2">
    <source>
        <dbReference type="SMART" id="SM00421"/>
    </source>
</evidence>
<dbReference type="Gene3D" id="1.10.10.10">
    <property type="entry name" value="Winged helix-like DNA-binding domain superfamily/Winged helix DNA-binding domain"/>
    <property type="match status" value="1"/>
</dbReference>
<name>A0A076LLE9_9GAMM</name>
<dbReference type="GO" id="GO:0006355">
    <property type="term" value="P:regulation of DNA-templated transcription"/>
    <property type="evidence" value="ECO:0007669"/>
    <property type="project" value="InterPro"/>
</dbReference>
<dbReference type="InterPro" id="IPR000792">
    <property type="entry name" value="Tscrpt_reg_LuxR_C"/>
</dbReference>
<dbReference type="SUPFAM" id="SSF46894">
    <property type="entry name" value="C-terminal effector domain of the bipartite response regulators"/>
    <property type="match status" value="1"/>
</dbReference>
<reference evidence="3 4" key="1">
    <citation type="journal article" date="2012" name="PLoS ONE">
        <title>Edwardsiella comparative phylogenomics reveal the new intra/inter-species taxonomic relationships, virulence evolution and niche adaptation mechanisms.</title>
        <authorList>
            <person name="Yang M."/>
            <person name="Lv Y."/>
            <person name="Xiao J."/>
            <person name="Wu H."/>
            <person name="Zheng H."/>
            <person name="Liu Q."/>
            <person name="Zhang Y."/>
            <person name="Wang Q."/>
        </authorList>
    </citation>
    <scope>NUCLEOTIDE SEQUENCE [LARGE SCALE GENOMIC DNA]</scope>
    <source>
        <strain evidence="4">080813</strain>
    </source>
</reference>
<keyword evidence="1" id="KW-0238">DNA-binding</keyword>
<dbReference type="SMART" id="SM00421">
    <property type="entry name" value="HTH_LUXR"/>
    <property type="match status" value="1"/>
</dbReference>
<dbReference type="GeneID" id="33938779"/>
<dbReference type="RefSeq" id="WP_034164633.1">
    <property type="nucleotide sequence ID" value="NZ_CP006664.1"/>
</dbReference>
<dbReference type="EMBL" id="CP006664">
    <property type="protein sequence ID" value="AIJ07557.1"/>
    <property type="molecule type" value="Genomic_DNA"/>
</dbReference>
<sequence>MRPAISPQASPDRPHCVYIVAPCPFFAQGLSALLAPYLEIHLLPSLQALSHDRQDTGPARAIVCTGTLNSQRLGELSQLVARLRRRHPAGLQLLAVLDARHPGLERLLLAMGFDAVWYDRLNLTQWLLHLAHWLDIRPTAGRIAVRPYLTERELRVLKWSAEGASLPTMAQQHGVSVKSLYSQRRSALHKLGLTRTREWLQLSASLLRTPPFAIKRRRTPPA</sequence>
<protein>
    <recommendedName>
        <fullName evidence="2">HTH luxR-type domain-containing protein</fullName>
    </recommendedName>
</protein>
<dbReference type="HOGENOM" id="CLU_1265281_0_0_6"/>